<keyword evidence="3" id="KW-1185">Reference proteome</keyword>
<evidence type="ECO:0000313" key="2">
    <source>
        <dbReference type="EMBL" id="ERP31460.1"/>
    </source>
</evidence>
<dbReference type="STRING" id="1313304.CALK_1664"/>
<sequence>MRNRSMKNGLALLTGLCLVAGSAFASEYVLDDFENRDGGSDVMNYNNGAWYLYDDGTPSWKASSWDDDAGYYNDENGMLEGGSSRFTHISGMEIGEVGYDTTYLPGGTHIHEISKNYPSVVAADGIGYDGGRGFSASFIIDEEVRPQYDHHDDLRYNNFVGIGTGLKPTGQYAILEEGMTISFYAKADLPDEAELFEEDLVVEFSVGTAQKLFDFRDWSYSVNIEVGPEWQRYDIVLEHEHDSVKYFDEDNHDPSRFRLDHAWASRGDIWEPEIDEEGDIEWVQRDGEDNPERHFFGFEAPDAETFAEWAEAAPRWDRAERLQWSVEVRTGDAHTSSINSVVSGEEVTLYIDNITISDYTPVFEDQLPEEDAWNTDFGTDGSLIWNMGPTNLIGEDDEGTFNAWYEYGSTGSELTLDEVTDETDELHMNFVLGGTEETESSDGDLVLIQPYAGLAMNMFTARDESEWYNAEGHGYDGLRFTYSTSAEVEWLQVRIYDSNEFEQSGTSFYVAVPGTNGETKTATISFDDLTLPWWNSQDRDKSFRPNEIENIAFVYQGQEADEGSIEIHNVRFVEGTHRRTRDITDLVVSDTQRGETNFSLRVDRDAVNLAIPQNIESATAMIYSVNGQLIQTQDLVNSGSVASISTDNLSNGTYILRAVSKGGESANFVRAFTVQR</sequence>
<dbReference type="Proteomes" id="UP000017148">
    <property type="component" value="Unassembled WGS sequence"/>
</dbReference>
<feature type="signal peptide" evidence="1">
    <location>
        <begin position="1"/>
        <end position="25"/>
    </location>
</feature>
<dbReference type="OrthoDB" id="5377264at2"/>
<dbReference type="SUPFAM" id="SSF49785">
    <property type="entry name" value="Galactose-binding domain-like"/>
    <property type="match status" value="1"/>
</dbReference>
<dbReference type="InterPro" id="IPR008979">
    <property type="entry name" value="Galactose-bd-like_sf"/>
</dbReference>
<dbReference type="RefSeq" id="WP_022637109.1">
    <property type="nucleotide sequence ID" value="NZ_ASJR01000013.1"/>
</dbReference>
<accession>U7DAN8</accession>
<protein>
    <recommendedName>
        <fullName evidence="4">Secretion system C-terminal sorting domain-containing protein</fullName>
    </recommendedName>
</protein>
<feature type="chain" id="PRO_5004680717" description="Secretion system C-terminal sorting domain-containing protein" evidence="1">
    <location>
        <begin position="26"/>
        <end position="676"/>
    </location>
</feature>
<reference evidence="2 3" key="1">
    <citation type="journal article" date="2013" name="Environ. Microbiol.">
        <title>Genome analysis of Chitinivibrio alkaliphilus gen. nov., sp. nov., a novel extremely haloalkaliphilic anaerobic chitinolytic bacterium from the candidate phylum Termite Group 3.</title>
        <authorList>
            <person name="Sorokin D.Y."/>
            <person name="Gumerov V.M."/>
            <person name="Rakitin A.L."/>
            <person name="Beletsky A.V."/>
            <person name="Damste J.S."/>
            <person name="Muyzer G."/>
            <person name="Mardanov A.V."/>
            <person name="Ravin N.V."/>
        </authorList>
    </citation>
    <scope>NUCLEOTIDE SEQUENCE [LARGE SCALE GENOMIC DNA]</scope>
    <source>
        <strain evidence="2 3">ACht1</strain>
    </source>
</reference>
<gene>
    <name evidence="2" type="ORF">CALK_1664</name>
</gene>
<dbReference type="EMBL" id="ASJR01000013">
    <property type="protein sequence ID" value="ERP31460.1"/>
    <property type="molecule type" value="Genomic_DNA"/>
</dbReference>
<keyword evidence="1" id="KW-0732">Signal</keyword>
<evidence type="ECO:0008006" key="4">
    <source>
        <dbReference type="Google" id="ProtNLM"/>
    </source>
</evidence>
<evidence type="ECO:0000313" key="3">
    <source>
        <dbReference type="Proteomes" id="UP000017148"/>
    </source>
</evidence>
<name>U7DAN8_9BACT</name>
<organism evidence="2 3">
    <name type="scientific">Chitinivibrio alkaliphilus ACht1</name>
    <dbReference type="NCBI Taxonomy" id="1313304"/>
    <lineage>
        <taxon>Bacteria</taxon>
        <taxon>Pseudomonadati</taxon>
        <taxon>Fibrobacterota</taxon>
        <taxon>Chitinivibrionia</taxon>
        <taxon>Chitinivibrionales</taxon>
        <taxon>Chitinivibrionaceae</taxon>
        <taxon>Chitinivibrio</taxon>
    </lineage>
</organism>
<dbReference type="AlphaFoldDB" id="U7DAN8"/>
<proteinExistence type="predicted"/>
<comment type="caution">
    <text evidence="2">The sequence shown here is derived from an EMBL/GenBank/DDBJ whole genome shotgun (WGS) entry which is preliminary data.</text>
</comment>
<evidence type="ECO:0000256" key="1">
    <source>
        <dbReference type="SAM" id="SignalP"/>
    </source>
</evidence>